<dbReference type="NCBIfam" id="TIGR01499">
    <property type="entry name" value="folC"/>
    <property type="match status" value="1"/>
</dbReference>
<dbReference type="SUPFAM" id="SSF53623">
    <property type="entry name" value="MurD-like peptide ligases, catalytic domain"/>
    <property type="match status" value="1"/>
</dbReference>
<evidence type="ECO:0000313" key="26">
    <source>
        <dbReference type="Proteomes" id="UP000286954"/>
    </source>
</evidence>
<evidence type="ECO:0000256" key="1">
    <source>
        <dbReference type="ARBA" id="ARBA00001946"/>
    </source>
</evidence>
<dbReference type="PANTHER" id="PTHR11136:SF0">
    <property type="entry name" value="DIHYDROFOLATE SYNTHETASE-RELATED"/>
    <property type="match status" value="1"/>
</dbReference>
<evidence type="ECO:0000256" key="10">
    <source>
        <dbReference type="ARBA" id="ARBA00022723"/>
    </source>
</evidence>
<evidence type="ECO:0000256" key="5">
    <source>
        <dbReference type="ARBA" id="ARBA00008276"/>
    </source>
</evidence>
<dbReference type="GO" id="GO:0046654">
    <property type="term" value="P:tetrahydrofolate biosynthetic process"/>
    <property type="evidence" value="ECO:0007669"/>
    <property type="project" value="UniProtKB-UniPathway"/>
</dbReference>
<dbReference type="GO" id="GO:0005524">
    <property type="term" value="F:ATP binding"/>
    <property type="evidence" value="ECO:0007669"/>
    <property type="project" value="UniProtKB-KW"/>
</dbReference>
<dbReference type="InterPro" id="IPR013221">
    <property type="entry name" value="Mur_ligase_cen"/>
</dbReference>
<dbReference type="Proteomes" id="UP000286954">
    <property type="component" value="Chromosome"/>
</dbReference>
<evidence type="ECO:0000256" key="22">
    <source>
        <dbReference type="PIRNR" id="PIRNR001563"/>
    </source>
</evidence>
<keyword evidence="14" id="KW-0289">Folate biosynthesis</keyword>
<dbReference type="OrthoDB" id="9809356at2"/>
<dbReference type="Gene3D" id="3.40.1190.10">
    <property type="entry name" value="Mur-like, catalytic domain"/>
    <property type="match status" value="1"/>
</dbReference>
<comment type="pathway">
    <text evidence="4">Cofactor biosynthesis; tetrahydrofolylpolyglutamate biosynthesis.</text>
</comment>
<dbReference type="Pfam" id="PF02875">
    <property type="entry name" value="Mur_ligase_C"/>
    <property type="match status" value="1"/>
</dbReference>
<evidence type="ECO:0000256" key="14">
    <source>
        <dbReference type="ARBA" id="ARBA00022909"/>
    </source>
</evidence>
<evidence type="ECO:0000256" key="2">
    <source>
        <dbReference type="ARBA" id="ARBA00002714"/>
    </source>
</evidence>
<evidence type="ECO:0000256" key="20">
    <source>
        <dbReference type="ARBA" id="ARBA00049035"/>
    </source>
</evidence>
<dbReference type="Gene3D" id="3.90.190.20">
    <property type="entry name" value="Mur ligase, C-terminal domain"/>
    <property type="match status" value="1"/>
</dbReference>
<organism evidence="25 26">
    <name type="scientific">Glycocaulis alkaliphilus</name>
    <dbReference type="NCBI Taxonomy" id="1434191"/>
    <lineage>
        <taxon>Bacteria</taxon>
        <taxon>Pseudomonadati</taxon>
        <taxon>Pseudomonadota</taxon>
        <taxon>Alphaproteobacteria</taxon>
        <taxon>Maricaulales</taxon>
        <taxon>Maricaulaceae</taxon>
        <taxon>Glycocaulis</taxon>
    </lineage>
</organism>
<keyword evidence="9 22" id="KW-0436">Ligase</keyword>
<dbReference type="InterPro" id="IPR036615">
    <property type="entry name" value="Mur_ligase_C_dom_sf"/>
</dbReference>
<keyword evidence="11 22" id="KW-0547">Nucleotide-binding</keyword>
<feature type="domain" description="Mur ligase central" evidence="24">
    <location>
        <begin position="45"/>
        <end position="262"/>
    </location>
</feature>
<evidence type="ECO:0000256" key="4">
    <source>
        <dbReference type="ARBA" id="ARBA00005150"/>
    </source>
</evidence>
<dbReference type="PIRSF" id="PIRSF001563">
    <property type="entry name" value="Folylpolyglu_synth"/>
    <property type="match status" value="1"/>
</dbReference>
<gene>
    <name evidence="25" type="ORF">X907_2830</name>
</gene>
<dbReference type="RefSeq" id="WP_127569037.1">
    <property type="nucleotide sequence ID" value="NZ_BMFB01000004.1"/>
</dbReference>
<evidence type="ECO:0000256" key="13">
    <source>
        <dbReference type="ARBA" id="ARBA00022842"/>
    </source>
</evidence>
<keyword evidence="10" id="KW-0479">Metal-binding</keyword>
<comment type="catalytic activity">
    <reaction evidence="20">
        <text>(6R)-5,10-methylenetetrahydrofolyl-(gamma-L-Glu)(n) + L-glutamate + ATP = (6R)-5,10-methylenetetrahydrofolyl-(gamma-L-Glu)(n+1) + ADP + phosphate + H(+)</text>
        <dbReference type="Rhea" id="RHEA:51912"/>
        <dbReference type="Rhea" id="RHEA-COMP:13257"/>
        <dbReference type="Rhea" id="RHEA-COMP:13258"/>
        <dbReference type="ChEBI" id="CHEBI:15378"/>
        <dbReference type="ChEBI" id="CHEBI:29985"/>
        <dbReference type="ChEBI" id="CHEBI:30616"/>
        <dbReference type="ChEBI" id="CHEBI:43474"/>
        <dbReference type="ChEBI" id="CHEBI:136572"/>
        <dbReference type="ChEBI" id="CHEBI:456216"/>
        <dbReference type="EC" id="6.3.2.17"/>
    </reaction>
</comment>
<comment type="similarity">
    <text evidence="5 22">Belongs to the folylpolyglutamate synthase family.</text>
</comment>
<dbReference type="Pfam" id="PF08245">
    <property type="entry name" value="Mur_ligase_M"/>
    <property type="match status" value="1"/>
</dbReference>
<keyword evidence="12 22" id="KW-0067">ATP-binding</keyword>
<dbReference type="InterPro" id="IPR036565">
    <property type="entry name" value="Mur-like_cat_sf"/>
</dbReference>
<evidence type="ECO:0000256" key="7">
    <source>
        <dbReference type="ARBA" id="ARBA00013025"/>
    </source>
</evidence>
<dbReference type="PROSITE" id="PS01012">
    <property type="entry name" value="FOLYLPOLYGLU_SYNT_2"/>
    <property type="match status" value="1"/>
</dbReference>
<evidence type="ECO:0000256" key="16">
    <source>
        <dbReference type="ARBA" id="ARBA00030592"/>
    </source>
</evidence>
<evidence type="ECO:0000256" key="8">
    <source>
        <dbReference type="ARBA" id="ARBA00019357"/>
    </source>
</evidence>
<dbReference type="UniPathway" id="UPA00077">
    <property type="reaction ID" value="UER00157"/>
</dbReference>
<proteinExistence type="inferred from homology"/>
<evidence type="ECO:0000256" key="19">
    <source>
        <dbReference type="ARBA" id="ARBA00047808"/>
    </source>
</evidence>
<dbReference type="GO" id="GO:0008841">
    <property type="term" value="F:dihydrofolate synthase activity"/>
    <property type="evidence" value="ECO:0007669"/>
    <property type="project" value="UniProtKB-EC"/>
</dbReference>
<evidence type="ECO:0000256" key="12">
    <source>
        <dbReference type="ARBA" id="ARBA00022840"/>
    </source>
</evidence>
<evidence type="ECO:0000259" key="24">
    <source>
        <dbReference type="Pfam" id="PF08245"/>
    </source>
</evidence>
<dbReference type="EC" id="6.3.2.12" evidence="6"/>
<name>A0A3T0EDH0_9PROT</name>
<evidence type="ECO:0000256" key="18">
    <source>
        <dbReference type="ARBA" id="ARBA00047493"/>
    </source>
</evidence>
<dbReference type="AlphaFoldDB" id="A0A3T0EDH0"/>
<evidence type="ECO:0000259" key="23">
    <source>
        <dbReference type="Pfam" id="PF02875"/>
    </source>
</evidence>
<evidence type="ECO:0000256" key="3">
    <source>
        <dbReference type="ARBA" id="ARBA00004799"/>
    </source>
</evidence>
<comment type="function">
    <text evidence="2">Functions in two distinct reactions of the de novo folate biosynthetic pathway. Catalyzes the addition of a glutamate residue to dihydropteroate (7,8-dihydropteroate or H2Pte) to form dihydrofolate (7,8-dihydrofolate monoglutamate or H2Pte-Glu). Also catalyzes successive additions of L-glutamate to tetrahydrofolate or 10-formyltetrahydrofolate or 5,10-methylenetetrahydrofolate, leading to folylpolyglutamate derivatives.</text>
</comment>
<comment type="catalytic activity">
    <reaction evidence="18">
        <text>(6S)-5,6,7,8-tetrahydrofolyl-(gamma-L-Glu)(n) + L-glutamate + ATP = (6S)-5,6,7,8-tetrahydrofolyl-(gamma-L-Glu)(n+1) + ADP + phosphate + H(+)</text>
        <dbReference type="Rhea" id="RHEA:10580"/>
        <dbReference type="Rhea" id="RHEA-COMP:14738"/>
        <dbReference type="Rhea" id="RHEA-COMP:14740"/>
        <dbReference type="ChEBI" id="CHEBI:15378"/>
        <dbReference type="ChEBI" id="CHEBI:29985"/>
        <dbReference type="ChEBI" id="CHEBI:30616"/>
        <dbReference type="ChEBI" id="CHEBI:43474"/>
        <dbReference type="ChEBI" id="CHEBI:141005"/>
        <dbReference type="ChEBI" id="CHEBI:456216"/>
        <dbReference type="EC" id="6.3.2.17"/>
    </reaction>
</comment>
<protein>
    <recommendedName>
        <fullName evidence="8">Dihydrofolate synthase/folylpolyglutamate synthase</fullName>
        <ecNumber evidence="6">6.3.2.12</ecNumber>
        <ecNumber evidence="7">6.3.2.17</ecNumber>
    </recommendedName>
    <alternativeName>
        <fullName evidence="17">Folylpoly-gamma-glutamate synthetase-dihydrofolate synthetase</fullName>
    </alternativeName>
    <alternativeName>
        <fullName evidence="15">Folylpolyglutamate synthetase</fullName>
    </alternativeName>
    <alternativeName>
        <fullName evidence="16">Tetrahydrofolylpolyglutamate synthase</fullName>
    </alternativeName>
</protein>
<feature type="domain" description="Mur ligase C-terminal" evidence="23">
    <location>
        <begin position="301"/>
        <end position="415"/>
    </location>
</feature>
<dbReference type="GO" id="GO:0005737">
    <property type="term" value="C:cytoplasm"/>
    <property type="evidence" value="ECO:0007669"/>
    <property type="project" value="TreeGrafter"/>
</dbReference>
<evidence type="ECO:0000256" key="9">
    <source>
        <dbReference type="ARBA" id="ARBA00022598"/>
    </source>
</evidence>
<comment type="pathway">
    <text evidence="3">Cofactor biosynthesis; tetrahydrofolate biosynthesis; 7,8-dihydrofolate from 2-amino-4-hydroxy-6-hydroxymethyl-7,8-dihydropteridine diphosphate and 4-aminobenzoate: step 2/2.</text>
</comment>
<dbReference type="InterPro" id="IPR004101">
    <property type="entry name" value="Mur_ligase_C"/>
</dbReference>
<keyword evidence="26" id="KW-1185">Reference proteome</keyword>
<dbReference type="GO" id="GO:0046656">
    <property type="term" value="P:folic acid biosynthetic process"/>
    <property type="evidence" value="ECO:0007669"/>
    <property type="project" value="UniProtKB-KW"/>
</dbReference>
<evidence type="ECO:0000256" key="6">
    <source>
        <dbReference type="ARBA" id="ARBA00013023"/>
    </source>
</evidence>
<comment type="catalytic activity">
    <reaction evidence="21">
        <text>7,8-dihydropteroate + L-glutamate + ATP = 7,8-dihydrofolate + ADP + phosphate + H(+)</text>
        <dbReference type="Rhea" id="RHEA:23584"/>
        <dbReference type="ChEBI" id="CHEBI:15378"/>
        <dbReference type="ChEBI" id="CHEBI:17839"/>
        <dbReference type="ChEBI" id="CHEBI:29985"/>
        <dbReference type="ChEBI" id="CHEBI:30616"/>
        <dbReference type="ChEBI" id="CHEBI:43474"/>
        <dbReference type="ChEBI" id="CHEBI:57451"/>
        <dbReference type="ChEBI" id="CHEBI:456216"/>
        <dbReference type="EC" id="6.3.2.12"/>
    </reaction>
</comment>
<evidence type="ECO:0000256" key="21">
    <source>
        <dbReference type="ARBA" id="ARBA00049161"/>
    </source>
</evidence>
<keyword evidence="13" id="KW-0460">Magnesium</keyword>
<dbReference type="EC" id="6.3.2.17" evidence="7"/>
<dbReference type="KEGG" id="gak:X907_2830"/>
<reference evidence="25 26" key="1">
    <citation type="submission" date="2016-12" db="EMBL/GenBank/DDBJ databases">
        <title>The genome of dimorphic prosthecate Glycocaulis alkaliphilus 6b-8t, isolated from crude oil dictates its adaptability in petroleum environments.</title>
        <authorList>
            <person name="Wu X.-L."/>
            <person name="Geng S."/>
        </authorList>
    </citation>
    <scope>NUCLEOTIDE SEQUENCE [LARGE SCALE GENOMIC DNA]</scope>
    <source>
        <strain evidence="25 26">6B-8</strain>
    </source>
</reference>
<comment type="catalytic activity">
    <reaction evidence="19">
        <text>10-formyltetrahydrofolyl-(gamma-L-Glu)(n) + L-glutamate + ATP = 10-formyltetrahydrofolyl-(gamma-L-Glu)(n+1) + ADP + phosphate + H(+)</text>
        <dbReference type="Rhea" id="RHEA:51904"/>
        <dbReference type="Rhea" id="RHEA-COMP:13088"/>
        <dbReference type="Rhea" id="RHEA-COMP:14300"/>
        <dbReference type="ChEBI" id="CHEBI:15378"/>
        <dbReference type="ChEBI" id="CHEBI:29985"/>
        <dbReference type="ChEBI" id="CHEBI:30616"/>
        <dbReference type="ChEBI" id="CHEBI:43474"/>
        <dbReference type="ChEBI" id="CHEBI:134413"/>
        <dbReference type="ChEBI" id="CHEBI:456216"/>
        <dbReference type="EC" id="6.3.2.17"/>
    </reaction>
</comment>
<dbReference type="FunFam" id="3.40.1190.10:FF:000011">
    <property type="entry name" value="Folylpolyglutamate synthase/dihydrofolate synthase"/>
    <property type="match status" value="1"/>
</dbReference>
<comment type="cofactor">
    <cofactor evidence="1">
        <name>Mg(2+)</name>
        <dbReference type="ChEBI" id="CHEBI:18420"/>
    </cofactor>
</comment>
<sequence length="435" mass="45890">MSIADALARLANLHPASMDLSLERLARLLDALGKPQDCLPSTIHIAGTNGKGSSAAFLKAICEAAGERVHVYTSPHLVRFNERIVLAGAEVDDAPLLAALERVEVANAGQPLTFFEATTAAAFILFSETQADRLILEVGLGGRLDATNVITSPAITLITPVSFDHQTYLGDTLEKIAGEKAGILKRGVPCVVGPQADEALMAIERAAMRLSAPLTLHERDYRAYVEHDRLVYEEENLVWDLPLPGLFGSHQTANAAGAIAIARKLGLSEEAVREGLSKARWRARMQRLTSGPLADIARAGEAELWLDGGHNPAAGEVLAQAMGELESREERPLVLICGFSAGRDASAFLKPFAGLAGLVITVSGFAAREGAMSAQEAAEAARKAGHMVQTSAGLIEALTDACHIVERPRVVICGSLYLAGHALSLGGDAPLVTPG</sequence>
<evidence type="ECO:0000256" key="11">
    <source>
        <dbReference type="ARBA" id="ARBA00022741"/>
    </source>
</evidence>
<dbReference type="EMBL" id="CP018911">
    <property type="protein sequence ID" value="AZU05338.1"/>
    <property type="molecule type" value="Genomic_DNA"/>
</dbReference>
<dbReference type="PANTHER" id="PTHR11136">
    <property type="entry name" value="FOLYLPOLYGLUTAMATE SYNTHASE-RELATED"/>
    <property type="match status" value="1"/>
</dbReference>
<evidence type="ECO:0000313" key="25">
    <source>
        <dbReference type="EMBL" id="AZU05338.1"/>
    </source>
</evidence>
<dbReference type="SUPFAM" id="SSF53244">
    <property type="entry name" value="MurD-like peptide ligases, peptide-binding domain"/>
    <property type="match status" value="1"/>
</dbReference>
<dbReference type="GO" id="GO:0046872">
    <property type="term" value="F:metal ion binding"/>
    <property type="evidence" value="ECO:0007669"/>
    <property type="project" value="UniProtKB-KW"/>
</dbReference>
<dbReference type="InterPro" id="IPR001645">
    <property type="entry name" value="Folylpolyglutamate_synth"/>
</dbReference>
<dbReference type="GO" id="GO:0004326">
    <property type="term" value="F:tetrahydrofolylpolyglutamate synthase activity"/>
    <property type="evidence" value="ECO:0007669"/>
    <property type="project" value="UniProtKB-EC"/>
</dbReference>
<dbReference type="InterPro" id="IPR018109">
    <property type="entry name" value="Folylpolyglutamate_synth_CS"/>
</dbReference>
<evidence type="ECO:0000256" key="15">
    <source>
        <dbReference type="ARBA" id="ARBA00030048"/>
    </source>
</evidence>
<accession>A0A3T0EDH0</accession>
<evidence type="ECO:0000256" key="17">
    <source>
        <dbReference type="ARBA" id="ARBA00032510"/>
    </source>
</evidence>